<reference evidence="1" key="1">
    <citation type="submission" date="2021-11" db="EMBL/GenBank/DDBJ databases">
        <title>Study of the species diversity of bacterial strains isolated from a unique natural object - Shulgan-Tash cave (Bashkiria).</title>
        <authorList>
            <person name="Sazanova A.L."/>
            <person name="Chirak E.R."/>
            <person name="Safronova V.I."/>
        </authorList>
    </citation>
    <scope>NUCLEOTIDE SEQUENCE</scope>
    <source>
        <strain evidence="1">P1</strain>
    </source>
</reference>
<organism evidence="1 2">
    <name type="scientific">Janibacter limosus</name>
    <dbReference type="NCBI Taxonomy" id="53458"/>
    <lineage>
        <taxon>Bacteria</taxon>
        <taxon>Bacillati</taxon>
        <taxon>Actinomycetota</taxon>
        <taxon>Actinomycetes</taxon>
        <taxon>Micrococcales</taxon>
        <taxon>Intrasporangiaceae</taxon>
        <taxon>Janibacter</taxon>
    </lineage>
</organism>
<protein>
    <submittedName>
        <fullName evidence="1">Iron ABC transporter permease</fullName>
    </submittedName>
</protein>
<sequence>MVTASAFFGVATGLDRLGVGGSARRRHRGARRPHDRHRRWRRCEPGPPGPRRGRGRGRAHRLCPGVWPCRCPSTSTATASGWSGPSATAASTTCARWPPSSSSGWSSPSSRRAASNALAPGSDTATGPGVNTLLLRVTALGAATLLCAAATAAVGPIAFVGLAVPHIVRALVGLDVRRQLLTCLLVGPIVLLGADIIGRVVLRPQELMVGVVTAFVGAPVLLLAVRRLGKRAA</sequence>
<accession>A0AC61U921</accession>
<evidence type="ECO:0000313" key="1">
    <source>
        <dbReference type="EMBL" id="UUZ46358.1"/>
    </source>
</evidence>
<gene>
    <name evidence="1" type="ORF">LP422_13710</name>
</gene>
<proteinExistence type="predicted"/>
<dbReference type="EMBL" id="CP087977">
    <property type="protein sequence ID" value="UUZ46358.1"/>
    <property type="molecule type" value="Genomic_DNA"/>
</dbReference>
<evidence type="ECO:0000313" key="2">
    <source>
        <dbReference type="Proteomes" id="UP001059663"/>
    </source>
</evidence>
<name>A0AC61U921_9MICO</name>
<dbReference type="Proteomes" id="UP001059663">
    <property type="component" value="Chromosome"/>
</dbReference>